<keyword evidence="1" id="KW-0812">Transmembrane</keyword>
<evidence type="ECO:0000313" key="2">
    <source>
        <dbReference type="EMBL" id="GGE75019.1"/>
    </source>
</evidence>
<evidence type="ECO:0000313" key="3">
    <source>
        <dbReference type="Proteomes" id="UP000605259"/>
    </source>
</evidence>
<comment type="caution">
    <text evidence="2">The sequence shown here is derived from an EMBL/GenBank/DDBJ whole genome shotgun (WGS) entry which is preliminary data.</text>
</comment>
<accession>A0A917ATV7</accession>
<feature type="transmembrane region" description="Helical" evidence="1">
    <location>
        <begin position="32"/>
        <end position="54"/>
    </location>
</feature>
<gene>
    <name evidence="2" type="ORF">GCM10007140_26120</name>
</gene>
<dbReference type="RefSeq" id="WP_188388932.1">
    <property type="nucleotide sequence ID" value="NZ_BMFK01000002.1"/>
</dbReference>
<sequence length="282" mass="33141">MLSNSFRGGTLIGRKGNGWWIMNIKQYYRRHAFVQFTVACVCILGIVMLIGMGVKRKWELFIPLVVFSLFFFSTSWLNFKRGTEVKVEKIGRVTDIKSVQECILLQLPAADAHLLLLDPGGLLVGEIRSKRNYWLAWLYPRFMKELWKKHWTLHNAEGEVIAHYKRSFGKYSTLYVYNKEGVIGAYREKDTFRLARISGSLFNREQEEIAEVNIEDNLYHYRIINENGEQLVEFNRGWVPLGWSKRFREADTPVILLHSHLDEHTRYLLLGVAAYFTHRLYK</sequence>
<dbReference type="EMBL" id="BMFK01000002">
    <property type="protein sequence ID" value="GGE75019.1"/>
    <property type="molecule type" value="Genomic_DNA"/>
</dbReference>
<protein>
    <submittedName>
        <fullName evidence="2">Uncharacterized protein</fullName>
    </submittedName>
</protein>
<reference evidence="2" key="1">
    <citation type="journal article" date="2014" name="Int. J. Syst. Evol. Microbiol.">
        <title>Complete genome sequence of Corynebacterium casei LMG S-19264T (=DSM 44701T), isolated from a smear-ripened cheese.</title>
        <authorList>
            <consortium name="US DOE Joint Genome Institute (JGI-PGF)"/>
            <person name="Walter F."/>
            <person name="Albersmeier A."/>
            <person name="Kalinowski J."/>
            <person name="Ruckert C."/>
        </authorList>
    </citation>
    <scope>NUCLEOTIDE SEQUENCE</scope>
    <source>
        <strain evidence="2">CGMCC 1.12698</strain>
    </source>
</reference>
<feature type="transmembrane region" description="Helical" evidence="1">
    <location>
        <begin position="60"/>
        <end position="79"/>
    </location>
</feature>
<keyword evidence="3" id="KW-1185">Reference proteome</keyword>
<dbReference type="AlphaFoldDB" id="A0A917ATV7"/>
<keyword evidence="1" id="KW-0472">Membrane</keyword>
<proteinExistence type="predicted"/>
<keyword evidence="1" id="KW-1133">Transmembrane helix</keyword>
<organism evidence="2 3">
    <name type="scientific">Priestia taiwanensis</name>
    <dbReference type="NCBI Taxonomy" id="1347902"/>
    <lineage>
        <taxon>Bacteria</taxon>
        <taxon>Bacillati</taxon>
        <taxon>Bacillota</taxon>
        <taxon>Bacilli</taxon>
        <taxon>Bacillales</taxon>
        <taxon>Bacillaceae</taxon>
        <taxon>Priestia</taxon>
    </lineage>
</organism>
<name>A0A917ATV7_9BACI</name>
<evidence type="ECO:0000256" key="1">
    <source>
        <dbReference type="SAM" id="Phobius"/>
    </source>
</evidence>
<reference evidence="2" key="2">
    <citation type="submission" date="2020-09" db="EMBL/GenBank/DDBJ databases">
        <authorList>
            <person name="Sun Q."/>
            <person name="Zhou Y."/>
        </authorList>
    </citation>
    <scope>NUCLEOTIDE SEQUENCE</scope>
    <source>
        <strain evidence="2">CGMCC 1.12698</strain>
    </source>
</reference>
<dbReference type="Proteomes" id="UP000605259">
    <property type="component" value="Unassembled WGS sequence"/>
</dbReference>